<dbReference type="FunFam" id="2.40.50.100:FF:000009">
    <property type="entry name" value="Acetyltransferase component of pyruvate dehydrogenase complex"/>
    <property type="match status" value="3"/>
</dbReference>
<dbReference type="SUPFAM" id="SSF52777">
    <property type="entry name" value="CoA-dependent acyltransferases"/>
    <property type="match status" value="1"/>
</dbReference>
<dbReference type="STRING" id="29495.EA26_18265"/>
<dbReference type="GeneID" id="43685024"/>
<evidence type="ECO:0000259" key="11">
    <source>
        <dbReference type="PROSITE" id="PS51826"/>
    </source>
</evidence>
<keyword evidence="12" id="KW-0670">Pyruvate</keyword>
<dbReference type="CDD" id="cd06849">
    <property type="entry name" value="lipoyl_domain"/>
    <property type="match status" value="3"/>
</dbReference>
<evidence type="ECO:0000256" key="7">
    <source>
        <dbReference type="ARBA" id="ARBA00025211"/>
    </source>
</evidence>
<accession>A0A099LP86</accession>
<dbReference type="InterPro" id="IPR003016">
    <property type="entry name" value="2-oxoA_DH_lipoyl-BS"/>
</dbReference>
<feature type="domain" description="Lipoyl-binding" evidence="10">
    <location>
        <begin position="107"/>
        <end position="180"/>
    </location>
</feature>
<dbReference type="Pfam" id="PF02817">
    <property type="entry name" value="E3_binding"/>
    <property type="match status" value="1"/>
</dbReference>
<feature type="domain" description="Lipoyl-binding" evidence="10">
    <location>
        <begin position="2"/>
        <end position="75"/>
    </location>
</feature>
<dbReference type="PROSITE" id="PS00189">
    <property type="entry name" value="LIPOYL"/>
    <property type="match status" value="3"/>
</dbReference>
<dbReference type="InterPro" id="IPR036625">
    <property type="entry name" value="E3-bd_dom_sf"/>
</dbReference>
<comment type="catalytic activity">
    <reaction evidence="8 9">
        <text>N(6)-[(R)-dihydrolipoyl]-L-lysyl-[protein] + acetyl-CoA = N(6)-[(R)-S(8)-acetyldihydrolipoyl]-L-lysyl-[protein] + CoA</text>
        <dbReference type="Rhea" id="RHEA:17017"/>
        <dbReference type="Rhea" id="RHEA-COMP:10475"/>
        <dbReference type="Rhea" id="RHEA-COMP:10478"/>
        <dbReference type="ChEBI" id="CHEBI:57287"/>
        <dbReference type="ChEBI" id="CHEBI:57288"/>
        <dbReference type="ChEBI" id="CHEBI:83100"/>
        <dbReference type="ChEBI" id="CHEBI:83111"/>
        <dbReference type="EC" id="2.3.1.12"/>
    </reaction>
</comment>
<dbReference type="Gene3D" id="4.10.320.10">
    <property type="entry name" value="E3-binding domain"/>
    <property type="match status" value="1"/>
</dbReference>
<dbReference type="RefSeq" id="WP_039430443.1">
    <property type="nucleotide sequence ID" value="NZ_CP061845.1"/>
</dbReference>
<evidence type="ECO:0000259" key="10">
    <source>
        <dbReference type="PROSITE" id="PS50968"/>
    </source>
</evidence>
<protein>
    <recommendedName>
        <fullName evidence="9">Acetyltransferase component of pyruvate dehydrogenase complex</fullName>
        <ecNumber evidence="9">2.3.1.12</ecNumber>
    </recommendedName>
</protein>
<dbReference type="PROSITE" id="PS50968">
    <property type="entry name" value="BIOTINYL_LIPOYL"/>
    <property type="match status" value="3"/>
</dbReference>
<dbReference type="Gene3D" id="3.30.559.10">
    <property type="entry name" value="Chloramphenicol acetyltransferase-like domain"/>
    <property type="match status" value="1"/>
</dbReference>
<dbReference type="NCBIfam" id="NF008814">
    <property type="entry name" value="PRK11854.1"/>
    <property type="match status" value="1"/>
</dbReference>
<organism evidence="12 13">
    <name type="scientific">Vibrio navarrensis</name>
    <dbReference type="NCBI Taxonomy" id="29495"/>
    <lineage>
        <taxon>Bacteria</taxon>
        <taxon>Pseudomonadati</taxon>
        <taxon>Pseudomonadota</taxon>
        <taxon>Gammaproteobacteria</taxon>
        <taxon>Vibrionales</taxon>
        <taxon>Vibrionaceae</taxon>
        <taxon>Vibrio</taxon>
    </lineage>
</organism>
<dbReference type="PANTHER" id="PTHR43178:SF2">
    <property type="entry name" value="DIHYDROLIPOYLLYSINE-RESIDUE ACETYLTRANSFERASE COMPONENT OF PYRUVATE DEHYDROGENASE COMPLEX"/>
    <property type="match status" value="1"/>
</dbReference>
<dbReference type="InterPro" id="IPR011053">
    <property type="entry name" value="Single_hybrid_motif"/>
</dbReference>
<comment type="subunit">
    <text evidence="2 9">Forms a 24-polypeptide structural core with octahedral symmetry.</text>
</comment>
<dbReference type="InterPro" id="IPR050743">
    <property type="entry name" value="2-oxoacid_DH_E2_comp"/>
</dbReference>
<evidence type="ECO:0000313" key="13">
    <source>
        <dbReference type="Proteomes" id="UP000029994"/>
    </source>
</evidence>
<evidence type="ECO:0000256" key="6">
    <source>
        <dbReference type="ARBA" id="ARBA00023315"/>
    </source>
</evidence>
<comment type="cofactor">
    <cofactor evidence="9">
        <name>(R)-lipoate</name>
        <dbReference type="ChEBI" id="CHEBI:83088"/>
    </cofactor>
    <text evidence="9">Binds 3 lipoyl cofactors covalently.</text>
</comment>
<dbReference type="AlphaFoldDB" id="A0A099LP86"/>
<evidence type="ECO:0000256" key="4">
    <source>
        <dbReference type="ARBA" id="ARBA00022737"/>
    </source>
</evidence>
<comment type="caution">
    <text evidence="12">The sequence shown here is derived from an EMBL/GenBank/DDBJ whole genome shotgun (WGS) entry which is preliminary data.</text>
</comment>
<feature type="domain" description="Peripheral subunit-binding (PSBD)" evidence="11">
    <location>
        <begin position="331"/>
        <end position="368"/>
    </location>
</feature>
<dbReference type="SUPFAM" id="SSF47005">
    <property type="entry name" value="Peripheral subunit-binding domain of 2-oxo acid dehydrogenase complex"/>
    <property type="match status" value="1"/>
</dbReference>
<keyword evidence="4" id="KW-0677">Repeat</keyword>
<dbReference type="GO" id="GO:0045254">
    <property type="term" value="C:pyruvate dehydrogenase complex"/>
    <property type="evidence" value="ECO:0007669"/>
    <property type="project" value="UniProtKB-UniRule"/>
</dbReference>
<dbReference type="SUPFAM" id="SSF51230">
    <property type="entry name" value="Single hybrid motif"/>
    <property type="match status" value="3"/>
</dbReference>
<dbReference type="Proteomes" id="UP000029994">
    <property type="component" value="Unassembled WGS sequence"/>
</dbReference>
<evidence type="ECO:0000313" key="12">
    <source>
        <dbReference type="EMBL" id="KGK09167.1"/>
    </source>
</evidence>
<keyword evidence="5 9" id="KW-0450">Lipoyl</keyword>
<keyword evidence="6 9" id="KW-0012">Acyltransferase</keyword>
<reference evidence="12 13" key="1">
    <citation type="submission" date="2014-04" db="EMBL/GenBank/DDBJ databases">
        <title>Genome sequencing of Vibrio navarrensis strains.</title>
        <authorList>
            <person name="Gladney L.M."/>
            <person name="Katz L.S."/>
            <person name="Marino-Ramirez L."/>
            <person name="Jordan I.K."/>
        </authorList>
    </citation>
    <scope>NUCLEOTIDE SEQUENCE [LARGE SCALE GENOMIC DNA]</scope>
    <source>
        <strain evidence="12 13">ATCC 51183</strain>
    </source>
</reference>
<evidence type="ECO:0000256" key="3">
    <source>
        <dbReference type="ARBA" id="ARBA00022679"/>
    </source>
</evidence>
<dbReference type="GO" id="GO:0004742">
    <property type="term" value="F:dihydrolipoyllysine-residue acetyltransferase activity"/>
    <property type="evidence" value="ECO:0007669"/>
    <property type="project" value="UniProtKB-UniRule"/>
</dbReference>
<dbReference type="FunFam" id="4.10.320.10:FF:000003">
    <property type="entry name" value="Acetyltransferase component of pyruvate dehydrogenase complex"/>
    <property type="match status" value="1"/>
</dbReference>
<dbReference type="GO" id="GO:0006086">
    <property type="term" value="P:pyruvate decarboxylation to acetyl-CoA"/>
    <property type="evidence" value="ECO:0007669"/>
    <property type="project" value="UniProtKB-UniRule"/>
</dbReference>
<proteinExistence type="inferred from homology"/>
<sequence>MAIEIYVPDIGADEVEVTEILVSVGDKVEEEQSLITVEGDKASMEVPASQAGIVKEIKVVAGDKVTTGSLIMLFETVAEAEGAAAAAPAPAAEAAPVAAAPAAATELKEVNVPDIGGDEVEVTEIMVAVGDTVSEEQSLITVEGDKASMEVPAPFAGTVKEIKIASGDKVTTGSLIMVFEVAGSGAPAAAAPAQAAAPAAAPAVAADKEVNVPDIGGDEVEVTEIMVAVGDMVSEEQSLITVEGDKASMEVPAPFAGKVKEIKVAAGDKVSTGSLIMVFEVAGTPVAGAAPVASAAPAQAAAPAAAPKAEAAKPAAAPAATEFEENNDYAHASPVVRRLAREFGVNLSKVKGSGRKSRILKEDVQNYVKEALKRLESGAASAASGKGDGAALGLLPWPKVDFSKFGETEIQPLSRIKKISGANLHRNWVMIPHVTQWDNADITELEAFRKEQNAIEAKKDSGMKITPLVFIMKAAAKALEAFPAFNSSLSEDGESLILKKYVNIGIAVDTPNGLVVPVFKDVNKKGIYELSEELAVVSKKARAGKLTAADMQGGCFTISSLGGIGGTAFTPIVNAPEVGILGVSKSEIKPVWNGKEFAPRLQLPLSLSYDHRVIDGAEGARFITYLNECLSDIRRLVL</sequence>
<name>A0A099LP86_9VIBR</name>
<dbReference type="InterPro" id="IPR001078">
    <property type="entry name" value="2-oxoacid_DH_actylTfrase"/>
</dbReference>
<dbReference type="PROSITE" id="PS51826">
    <property type="entry name" value="PSBD"/>
    <property type="match status" value="1"/>
</dbReference>
<keyword evidence="13" id="KW-1185">Reference proteome</keyword>
<dbReference type="eggNOG" id="COG0508">
    <property type="taxonomic scope" value="Bacteria"/>
</dbReference>
<dbReference type="InterPro" id="IPR004167">
    <property type="entry name" value="PSBD"/>
</dbReference>
<dbReference type="EC" id="2.3.1.12" evidence="9"/>
<dbReference type="Gene3D" id="2.40.50.100">
    <property type="match status" value="3"/>
</dbReference>
<comment type="function">
    <text evidence="7">The pyruvate dehydrogenase complex catalyzes the overall conversion of pyruvate to acetyl-CoA and CO(2). It contains multiple copies of three enzymatic components: pyruvate dehydrogenase (E1), dihydrolipoamide acetyltransferase (E2) and lipoamide dehydrogenase (E3).</text>
</comment>
<dbReference type="Pfam" id="PF00364">
    <property type="entry name" value="Biotin_lipoyl"/>
    <property type="match status" value="3"/>
</dbReference>
<evidence type="ECO:0000256" key="5">
    <source>
        <dbReference type="ARBA" id="ARBA00022823"/>
    </source>
</evidence>
<comment type="similarity">
    <text evidence="1 9">Belongs to the 2-oxoacid dehydrogenase family.</text>
</comment>
<dbReference type="PANTHER" id="PTHR43178">
    <property type="entry name" value="DIHYDROLIPOAMIDE ACETYLTRANSFERASE COMPONENT OF PYRUVATE DEHYDROGENASE COMPLEX"/>
    <property type="match status" value="1"/>
</dbReference>
<evidence type="ECO:0000256" key="2">
    <source>
        <dbReference type="ARBA" id="ARBA00011484"/>
    </source>
</evidence>
<dbReference type="InterPro" id="IPR023213">
    <property type="entry name" value="CAT-like_dom_sf"/>
</dbReference>
<dbReference type="NCBIfam" id="TIGR01348">
    <property type="entry name" value="PDHac_trf_long"/>
    <property type="match status" value="1"/>
</dbReference>
<keyword evidence="3 9" id="KW-0808">Transferase</keyword>
<gene>
    <name evidence="12" type="primary">aceF</name>
    <name evidence="12" type="ORF">EA26_18265</name>
</gene>
<dbReference type="InterPro" id="IPR006256">
    <property type="entry name" value="AcTrfase_Pyrv_DH_cplx"/>
</dbReference>
<dbReference type="FunFam" id="3.30.559.10:FF:000004">
    <property type="entry name" value="Acetyltransferase component of pyruvate dehydrogenase complex"/>
    <property type="match status" value="1"/>
</dbReference>
<evidence type="ECO:0000256" key="8">
    <source>
        <dbReference type="ARBA" id="ARBA00048370"/>
    </source>
</evidence>
<dbReference type="EMBL" id="JMCG01000002">
    <property type="protein sequence ID" value="KGK09167.1"/>
    <property type="molecule type" value="Genomic_DNA"/>
</dbReference>
<dbReference type="GO" id="GO:0031405">
    <property type="term" value="F:lipoic acid binding"/>
    <property type="evidence" value="ECO:0007669"/>
    <property type="project" value="TreeGrafter"/>
</dbReference>
<evidence type="ECO:0000256" key="1">
    <source>
        <dbReference type="ARBA" id="ARBA00007317"/>
    </source>
</evidence>
<dbReference type="Pfam" id="PF00198">
    <property type="entry name" value="2-oxoacid_dh"/>
    <property type="match status" value="1"/>
</dbReference>
<dbReference type="InterPro" id="IPR000089">
    <property type="entry name" value="Biotin_lipoyl"/>
</dbReference>
<dbReference type="GO" id="GO:0005737">
    <property type="term" value="C:cytoplasm"/>
    <property type="evidence" value="ECO:0007669"/>
    <property type="project" value="TreeGrafter"/>
</dbReference>
<feature type="domain" description="Lipoyl-binding" evidence="10">
    <location>
        <begin position="207"/>
        <end position="280"/>
    </location>
</feature>
<evidence type="ECO:0000256" key="9">
    <source>
        <dbReference type="RuleBase" id="RU361137"/>
    </source>
</evidence>